<sequence>MRRGIGNGQAAVIVDAFATYLRYCHIRCYTTTASIVSPRTARDGILEW</sequence>
<keyword evidence="2" id="KW-1185">Reference proteome</keyword>
<evidence type="ECO:0000313" key="2">
    <source>
        <dbReference type="Proteomes" id="UP000003653"/>
    </source>
</evidence>
<dbReference type="AlphaFoldDB" id="D5P1I7"/>
<organism evidence="1 2">
    <name type="scientific">Mycobacterium parascrofulaceum ATCC BAA-614</name>
    <dbReference type="NCBI Taxonomy" id="525368"/>
    <lineage>
        <taxon>Bacteria</taxon>
        <taxon>Bacillati</taxon>
        <taxon>Actinomycetota</taxon>
        <taxon>Actinomycetes</taxon>
        <taxon>Mycobacteriales</taxon>
        <taxon>Mycobacteriaceae</taxon>
        <taxon>Mycobacterium</taxon>
        <taxon>Mycobacterium simiae complex</taxon>
    </lineage>
</organism>
<accession>D5P1I7</accession>
<name>D5P1I7_9MYCO</name>
<gene>
    <name evidence="1" type="ORF">HMPREF0591_0031</name>
</gene>
<comment type="caution">
    <text evidence="1">The sequence shown here is derived from an EMBL/GenBank/DDBJ whole genome shotgun (WGS) entry which is preliminary data.</text>
</comment>
<reference evidence="1 2" key="1">
    <citation type="submission" date="2010-04" db="EMBL/GenBank/DDBJ databases">
        <authorList>
            <person name="Muzny D."/>
            <person name="Qin X."/>
            <person name="Deng J."/>
            <person name="Jiang H."/>
            <person name="Liu Y."/>
            <person name="Qu J."/>
            <person name="Song X.-Z."/>
            <person name="Zhang L."/>
            <person name="Thornton R."/>
            <person name="Coyle M."/>
            <person name="Francisco L."/>
            <person name="Jackson L."/>
            <person name="Javaid M."/>
            <person name="Korchina V."/>
            <person name="Kovar C."/>
            <person name="Mata R."/>
            <person name="Mathew T."/>
            <person name="Ngo R."/>
            <person name="Nguyen L."/>
            <person name="Nguyen N."/>
            <person name="Okwuonu G."/>
            <person name="Ongeri F."/>
            <person name="Pham C."/>
            <person name="Simmons D."/>
            <person name="Wilczek-Boney K."/>
            <person name="Hale W."/>
            <person name="Jakkamsetti A."/>
            <person name="Pham P."/>
            <person name="Ruth R."/>
            <person name="San Lucas F."/>
            <person name="Warren J."/>
            <person name="Zhang J."/>
            <person name="Zhao Z."/>
            <person name="Zhou C."/>
            <person name="Zhu D."/>
            <person name="Lee S."/>
            <person name="Bess C."/>
            <person name="Blankenburg K."/>
            <person name="Forbes L."/>
            <person name="Fu Q."/>
            <person name="Gubbala S."/>
            <person name="Hirani K."/>
            <person name="Jayaseelan J.C."/>
            <person name="Lara F."/>
            <person name="Munidasa M."/>
            <person name="Palculict T."/>
            <person name="Patil S."/>
            <person name="Pu L.-L."/>
            <person name="Saada N."/>
            <person name="Tang L."/>
            <person name="Weissenberger G."/>
            <person name="Zhu Y."/>
            <person name="Hemphill L."/>
            <person name="Shang Y."/>
            <person name="Youmans B."/>
            <person name="Ayvaz T."/>
            <person name="Ross M."/>
            <person name="Santibanez J."/>
            <person name="Aqrawi P."/>
            <person name="Gross S."/>
            <person name="Joshi V."/>
            <person name="Fowler G."/>
            <person name="Nazareth L."/>
            <person name="Reid J."/>
            <person name="Worley K."/>
            <person name="Petrosino J."/>
            <person name="Highlander S."/>
            <person name="Gibbs R."/>
        </authorList>
    </citation>
    <scope>NUCLEOTIDE SEQUENCE [LARGE SCALE GENOMIC DNA]</scope>
    <source>
        <strain evidence="1 2">ATCC BAA-614</strain>
    </source>
</reference>
<evidence type="ECO:0000313" key="1">
    <source>
        <dbReference type="EMBL" id="EFG80062.1"/>
    </source>
</evidence>
<dbReference type="Proteomes" id="UP000003653">
    <property type="component" value="Unassembled WGS sequence"/>
</dbReference>
<dbReference type="HOGENOM" id="CLU_3155106_0_0_11"/>
<proteinExistence type="predicted"/>
<dbReference type="EMBL" id="ADNV01000005">
    <property type="protein sequence ID" value="EFG80062.1"/>
    <property type="molecule type" value="Genomic_DNA"/>
</dbReference>
<protein>
    <submittedName>
        <fullName evidence="1">Uncharacterized protein</fullName>
    </submittedName>
</protein>